<evidence type="ECO:0000256" key="1">
    <source>
        <dbReference type="SAM" id="MobiDB-lite"/>
    </source>
</evidence>
<keyword evidence="2" id="KW-1133">Transmembrane helix</keyword>
<sequence length="275" mass="30911">MAEYTPLTSLSPDEEDFRTTKNNGQYSRRFPKFPTENQRTLLWLTIVIGAIAIAAAATFHISVLSTNPGTVPLYRPDELVSSLRMVQPSPYLEEGRKNIHKNNKKKIPKMTFPASMVRANAADPNKVYHSGSSIVLSSSDSMFYHWRVKGSWPTCYISGWVSPADKLGKAGKSYRVDGDVTAIEIWNVSSPVTKSLSWNTRPQRLSLMGTVNFTARDVQNRYRFLDGQELRDPTPRFDCSDETDVNIEISCASCRLEFEQIFSSPALGFEVLELA</sequence>
<feature type="region of interest" description="Disordered" evidence="1">
    <location>
        <begin position="1"/>
        <end position="31"/>
    </location>
</feature>
<feature type="compositionally biased region" description="Polar residues" evidence="1">
    <location>
        <begin position="1"/>
        <end position="11"/>
    </location>
</feature>
<proteinExistence type="predicted"/>
<dbReference type="GeneID" id="38779013"/>
<keyword evidence="2" id="KW-0472">Membrane</keyword>
<protein>
    <submittedName>
        <fullName evidence="3">Uncharacterized protein</fullName>
    </submittedName>
</protein>
<dbReference type="AlphaFoldDB" id="A0A401GIT9"/>
<dbReference type="OrthoDB" id="8300214at2759"/>
<gene>
    <name evidence="3" type="ORF">SCP_0404750</name>
</gene>
<name>A0A401GIT9_9APHY</name>
<accession>A0A401GIT9</accession>
<evidence type="ECO:0000256" key="2">
    <source>
        <dbReference type="SAM" id="Phobius"/>
    </source>
</evidence>
<reference evidence="3 4" key="1">
    <citation type="journal article" date="2018" name="Sci. Rep.">
        <title>Genome sequence of the cauliflower mushroom Sparassis crispa (Hanabiratake) and its association with beneficial usage.</title>
        <authorList>
            <person name="Kiyama R."/>
            <person name="Furutani Y."/>
            <person name="Kawaguchi K."/>
            <person name="Nakanishi T."/>
        </authorList>
    </citation>
    <scope>NUCLEOTIDE SEQUENCE [LARGE SCALE GENOMIC DNA]</scope>
</reference>
<organism evidence="3 4">
    <name type="scientific">Sparassis crispa</name>
    <dbReference type="NCBI Taxonomy" id="139825"/>
    <lineage>
        <taxon>Eukaryota</taxon>
        <taxon>Fungi</taxon>
        <taxon>Dikarya</taxon>
        <taxon>Basidiomycota</taxon>
        <taxon>Agaricomycotina</taxon>
        <taxon>Agaricomycetes</taxon>
        <taxon>Polyporales</taxon>
        <taxon>Sparassidaceae</taxon>
        <taxon>Sparassis</taxon>
    </lineage>
</organism>
<dbReference type="InParanoid" id="A0A401GIT9"/>
<evidence type="ECO:0000313" key="3">
    <source>
        <dbReference type="EMBL" id="GBE82096.1"/>
    </source>
</evidence>
<comment type="caution">
    <text evidence="3">The sequence shown here is derived from an EMBL/GenBank/DDBJ whole genome shotgun (WGS) entry which is preliminary data.</text>
</comment>
<keyword evidence="2" id="KW-0812">Transmembrane</keyword>
<evidence type="ECO:0000313" key="4">
    <source>
        <dbReference type="Proteomes" id="UP000287166"/>
    </source>
</evidence>
<keyword evidence="4" id="KW-1185">Reference proteome</keyword>
<feature type="transmembrane region" description="Helical" evidence="2">
    <location>
        <begin position="41"/>
        <end position="63"/>
    </location>
</feature>
<dbReference type="RefSeq" id="XP_027613009.1">
    <property type="nucleotide sequence ID" value="XM_027757208.1"/>
</dbReference>
<dbReference type="EMBL" id="BFAD01000004">
    <property type="protein sequence ID" value="GBE82096.1"/>
    <property type="molecule type" value="Genomic_DNA"/>
</dbReference>
<dbReference type="Proteomes" id="UP000287166">
    <property type="component" value="Unassembled WGS sequence"/>
</dbReference>